<dbReference type="Pfam" id="PF22936">
    <property type="entry name" value="Pol_BBD"/>
    <property type="match status" value="1"/>
</dbReference>
<dbReference type="EMBL" id="JACGWO010000013">
    <property type="protein sequence ID" value="KAK4412671.1"/>
    <property type="molecule type" value="Genomic_DNA"/>
</dbReference>
<evidence type="ECO:0000313" key="3">
    <source>
        <dbReference type="Proteomes" id="UP001293254"/>
    </source>
</evidence>
<dbReference type="Proteomes" id="UP001293254">
    <property type="component" value="Unassembled WGS sequence"/>
</dbReference>
<evidence type="ECO:0000259" key="1">
    <source>
        <dbReference type="Pfam" id="PF22936"/>
    </source>
</evidence>
<evidence type="ECO:0000313" key="2">
    <source>
        <dbReference type="EMBL" id="KAK4412671.1"/>
    </source>
</evidence>
<reference evidence="2" key="2">
    <citation type="journal article" date="2024" name="Plant">
        <title>Genomic evolution and insights into agronomic trait innovations of Sesamum species.</title>
        <authorList>
            <person name="Miao H."/>
            <person name="Wang L."/>
            <person name="Qu L."/>
            <person name="Liu H."/>
            <person name="Sun Y."/>
            <person name="Le M."/>
            <person name="Wang Q."/>
            <person name="Wei S."/>
            <person name="Zheng Y."/>
            <person name="Lin W."/>
            <person name="Duan Y."/>
            <person name="Cao H."/>
            <person name="Xiong S."/>
            <person name="Wang X."/>
            <person name="Wei L."/>
            <person name="Li C."/>
            <person name="Ma Q."/>
            <person name="Ju M."/>
            <person name="Zhao R."/>
            <person name="Li G."/>
            <person name="Mu C."/>
            <person name="Tian Q."/>
            <person name="Mei H."/>
            <person name="Zhang T."/>
            <person name="Gao T."/>
            <person name="Zhang H."/>
        </authorList>
    </citation>
    <scope>NUCLEOTIDE SEQUENCE</scope>
    <source>
        <strain evidence="2">3651</strain>
    </source>
</reference>
<accession>A0AAE2C899</accession>
<reference evidence="2" key="1">
    <citation type="submission" date="2020-06" db="EMBL/GenBank/DDBJ databases">
        <authorList>
            <person name="Li T."/>
            <person name="Hu X."/>
            <person name="Zhang T."/>
            <person name="Song X."/>
            <person name="Zhang H."/>
            <person name="Dai N."/>
            <person name="Sheng W."/>
            <person name="Hou X."/>
            <person name="Wei L."/>
        </authorList>
    </citation>
    <scope>NUCLEOTIDE SEQUENCE</scope>
    <source>
        <strain evidence="2">3651</strain>
        <tissue evidence="2">Leaf</tissue>
    </source>
</reference>
<gene>
    <name evidence="2" type="ORF">Salat_2914200</name>
</gene>
<comment type="caution">
    <text evidence="2">The sequence shown here is derived from an EMBL/GenBank/DDBJ whole genome shotgun (WGS) entry which is preliminary data.</text>
</comment>
<dbReference type="InterPro" id="IPR054722">
    <property type="entry name" value="PolX-like_BBD"/>
</dbReference>
<protein>
    <recommendedName>
        <fullName evidence="1">Retrovirus-related Pol polyprotein from transposon TNT 1-94-like beta-barrel domain-containing protein</fullName>
    </recommendedName>
</protein>
<keyword evidence="3" id="KW-1185">Reference proteome</keyword>
<sequence length="145" mass="16095">MADNLKLPIAHVGNTMVSPQYNETKVPLKDVFHVLGMMKNLLSVAQLTSSGHVLLFGPQDVKVYCNMEILGEPVIMGQRMESVYVMSAETAYIDKGMTIKENDDDAATRQPGNATLLEMSCSMKLLLGGPLERKYYQIPVSSERR</sequence>
<feature type="domain" description="Retrovirus-related Pol polyprotein from transposon TNT 1-94-like beta-barrel" evidence="1">
    <location>
        <begin position="1"/>
        <end position="51"/>
    </location>
</feature>
<organism evidence="2 3">
    <name type="scientific">Sesamum alatum</name>
    <dbReference type="NCBI Taxonomy" id="300844"/>
    <lineage>
        <taxon>Eukaryota</taxon>
        <taxon>Viridiplantae</taxon>
        <taxon>Streptophyta</taxon>
        <taxon>Embryophyta</taxon>
        <taxon>Tracheophyta</taxon>
        <taxon>Spermatophyta</taxon>
        <taxon>Magnoliopsida</taxon>
        <taxon>eudicotyledons</taxon>
        <taxon>Gunneridae</taxon>
        <taxon>Pentapetalae</taxon>
        <taxon>asterids</taxon>
        <taxon>lamiids</taxon>
        <taxon>Lamiales</taxon>
        <taxon>Pedaliaceae</taxon>
        <taxon>Sesamum</taxon>
    </lineage>
</organism>
<name>A0AAE2C899_9LAMI</name>
<proteinExistence type="predicted"/>
<dbReference type="AlphaFoldDB" id="A0AAE2C899"/>